<feature type="chain" id="PRO_5046265121" evidence="1">
    <location>
        <begin position="36"/>
        <end position="402"/>
    </location>
</feature>
<comment type="caution">
    <text evidence="3">The sequence shown here is derived from an EMBL/GenBank/DDBJ whole genome shotgun (WGS) entry which is preliminary data.</text>
</comment>
<dbReference type="Proteomes" id="UP001500840">
    <property type="component" value="Unassembled WGS sequence"/>
</dbReference>
<feature type="domain" description="DinB-like" evidence="2">
    <location>
        <begin position="256"/>
        <end position="388"/>
    </location>
</feature>
<feature type="signal peptide" evidence="1">
    <location>
        <begin position="1"/>
        <end position="35"/>
    </location>
</feature>
<name>A0ABP8MVJ4_9BACT</name>
<accession>A0ABP8MVJ4</accession>
<gene>
    <name evidence="3" type="ORF">GCM10023156_28800</name>
</gene>
<evidence type="ECO:0000256" key="1">
    <source>
        <dbReference type="SAM" id="SignalP"/>
    </source>
</evidence>
<reference evidence="4" key="1">
    <citation type="journal article" date="2019" name="Int. J. Syst. Evol. Microbiol.">
        <title>The Global Catalogue of Microorganisms (GCM) 10K type strain sequencing project: providing services to taxonomists for standard genome sequencing and annotation.</title>
        <authorList>
            <consortium name="The Broad Institute Genomics Platform"/>
            <consortium name="The Broad Institute Genome Sequencing Center for Infectious Disease"/>
            <person name="Wu L."/>
            <person name="Ma J."/>
        </authorList>
    </citation>
    <scope>NUCLEOTIDE SEQUENCE [LARGE SCALE GENOMIC DNA]</scope>
    <source>
        <strain evidence="4">JCM 17759</strain>
    </source>
</reference>
<organism evidence="3 4">
    <name type="scientific">Novipirellula rosea</name>
    <dbReference type="NCBI Taxonomy" id="1031540"/>
    <lineage>
        <taxon>Bacteria</taxon>
        <taxon>Pseudomonadati</taxon>
        <taxon>Planctomycetota</taxon>
        <taxon>Planctomycetia</taxon>
        <taxon>Pirellulales</taxon>
        <taxon>Pirellulaceae</taxon>
        <taxon>Novipirellula</taxon>
    </lineage>
</organism>
<keyword evidence="1" id="KW-0732">Signal</keyword>
<dbReference type="SUPFAM" id="SSF109854">
    <property type="entry name" value="DinB/YfiT-like putative metalloenzymes"/>
    <property type="match status" value="1"/>
</dbReference>
<dbReference type="Gene3D" id="1.20.120.450">
    <property type="entry name" value="dinb family like domain"/>
    <property type="match status" value="1"/>
</dbReference>
<sequence>MMDVYPMKKLHKRTSMPRHLICIALLLLSCTSVQANQGDPIAVRRWPGGVVSLETHWGLRLAIETADDAVNAGEKTVADQTVSLSGTYDHVLFRQANAESSSWLPVSEAKINDPNQLRAESTGQGVITITVDGVVIRVVDGDAADASIDAADRVDVLIVATAAESSLTQQRVAKWVRQWRPRFVIPVGQETTDETVRILQDAIKSNTEANKDIIRQTHNTFAVSHSENKTSQPQIVVLSDVAWSMPDELEAEFQQMEHACRESQKVFASLSVEQLNFRPENGTHTPRWNAEHMMGRQLLFFSQIYHAIDPAIPTLDLNPKQMPPDYRFAHPDWDGAEEARQMQRVSDFCRRFAYLLDGVELDTKAPGSRWPTLRALLKQMQRHYGEHTSNTEKKFDLPGFPK</sequence>
<dbReference type="Pfam" id="PF12867">
    <property type="entry name" value="DinB_2"/>
    <property type="match status" value="1"/>
</dbReference>
<dbReference type="InterPro" id="IPR024775">
    <property type="entry name" value="DinB-like"/>
</dbReference>
<evidence type="ECO:0000259" key="2">
    <source>
        <dbReference type="Pfam" id="PF12867"/>
    </source>
</evidence>
<dbReference type="EMBL" id="BAABGA010000035">
    <property type="protein sequence ID" value="GAA4455193.1"/>
    <property type="molecule type" value="Genomic_DNA"/>
</dbReference>
<proteinExistence type="predicted"/>
<dbReference type="InterPro" id="IPR034660">
    <property type="entry name" value="DinB/YfiT-like"/>
</dbReference>
<keyword evidence="4" id="KW-1185">Reference proteome</keyword>
<protein>
    <submittedName>
        <fullName evidence="3">DinB family protein</fullName>
    </submittedName>
</protein>
<evidence type="ECO:0000313" key="3">
    <source>
        <dbReference type="EMBL" id="GAA4455193.1"/>
    </source>
</evidence>
<evidence type="ECO:0000313" key="4">
    <source>
        <dbReference type="Proteomes" id="UP001500840"/>
    </source>
</evidence>